<organism evidence="2">
    <name type="scientific">marine sediment metagenome</name>
    <dbReference type="NCBI Taxonomy" id="412755"/>
    <lineage>
        <taxon>unclassified sequences</taxon>
        <taxon>metagenomes</taxon>
        <taxon>ecological metagenomes</taxon>
    </lineage>
</organism>
<name>A0A0F9IZ08_9ZZZZ</name>
<evidence type="ECO:0000313" key="2">
    <source>
        <dbReference type="EMBL" id="KKM62629.1"/>
    </source>
</evidence>
<dbReference type="PANTHER" id="PTHR43852">
    <property type="entry name" value="NUCLEOTIDYLTRANSFERASE"/>
    <property type="match status" value="1"/>
</dbReference>
<gene>
    <name evidence="2" type="ORF">LCGC14_1519790</name>
</gene>
<comment type="caution">
    <text evidence="2">The sequence shown here is derived from an EMBL/GenBank/DDBJ whole genome shotgun (WGS) entry which is preliminary data.</text>
</comment>
<sequence length="88" mass="10270">MISEEEKEIIIRYAKKYNVSSVYLFGSSLDQHEYNDIDLAVYGIKPSLFFKFYGELLRNLPKPVDLIDLSEKSLFNQIIEKNSVKIYG</sequence>
<feature type="domain" description="Polymerase beta nucleotidyltransferase" evidence="1">
    <location>
        <begin position="10"/>
        <end position="87"/>
    </location>
</feature>
<dbReference type="Gene3D" id="3.30.460.10">
    <property type="entry name" value="Beta Polymerase, domain 2"/>
    <property type="match status" value="1"/>
</dbReference>
<dbReference type="CDD" id="cd05403">
    <property type="entry name" value="NT_KNTase_like"/>
    <property type="match status" value="1"/>
</dbReference>
<dbReference type="InterPro" id="IPR041633">
    <property type="entry name" value="Polbeta"/>
</dbReference>
<protein>
    <recommendedName>
        <fullName evidence="1">Polymerase beta nucleotidyltransferase domain-containing protein</fullName>
    </recommendedName>
</protein>
<evidence type="ECO:0000259" key="1">
    <source>
        <dbReference type="Pfam" id="PF18765"/>
    </source>
</evidence>
<dbReference type="PANTHER" id="PTHR43852:SF2">
    <property type="entry name" value="PROTEIN ADENYLYLTRANSFERASE MNTA"/>
    <property type="match status" value="1"/>
</dbReference>
<dbReference type="InterPro" id="IPR052930">
    <property type="entry name" value="TA_antitoxin_MntA"/>
</dbReference>
<dbReference type="InterPro" id="IPR043519">
    <property type="entry name" value="NT_sf"/>
</dbReference>
<dbReference type="EMBL" id="LAZR01011256">
    <property type="protein sequence ID" value="KKM62629.1"/>
    <property type="molecule type" value="Genomic_DNA"/>
</dbReference>
<reference evidence="2" key="1">
    <citation type="journal article" date="2015" name="Nature">
        <title>Complex archaea that bridge the gap between prokaryotes and eukaryotes.</title>
        <authorList>
            <person name="Spang A."/>
            <person name="Saw J.H."/>
            <person name="Jorgensen S.L."/>
            <person name="Zaremba-Niedzwiedzka K."/>
            <person name="Martijn J."/>
            <person name="Lind A.E."/>
            <person name="van Eijk R."/>
            <person name="Schleper C."/>
            <person name="Guy L."/>
            <person name="Ettema T.J."/>
        </authorList>
    </citation>
    <scope>NUCLEOTIDE SEQUENCE</scope>
</reference>
<dbReference type="Pfam" id="PF18765">
    <property type="entry name" value="Polbeta"/>
    <property type="match status" value="1"/>
</dbReference>
<dbReference type="AlphaFoldDB" id="A0A0F9IZ08"/>
<dbReference type="SUPFAM" id="SSF81301">
    <property type="entry name" value="Nucleotidyltransferase"/>
    <property type="match status" value="1"/>
</dbReference>
<proteinExistence type="predicted"/>
<accession>A0A0F9IZ08</accession>